<dbReference type="RefSeq" id="WP_121657608.1">
    <property type="nucleotide sequence ID" value="NZ_JBQDRQ010000034.1"/>
</dbReference>
<dbReference type="AlphaFoldDB" id="A0A3L6ZM76"/>
<comment type="caution">
    <text evidence="4">The sequence shown here is derived from an EMBL/GenBank/DDBJ whole genome shotgun (WGS) entry which is preliminary data.</text>
</comment>
<dbReference type="PRINTS" id="PR00081">
    <property type="entry name" value="GDHRDH"/>
</dbReference>
<dbReference type="PRINTS" id="PR00080">
    <property type="entry name" value="SDRFAMILY"/>
</dbReference>
<sequence>MSTVALVTGAAGGIGAAVVARLRRDGRAVVGLDRDPGADFMIDVTDRAAIEGVVAEIEKTQADIDVLVNAAGILRTGSALEGDPEDLTDMLAVNVLGVATVSRAVGARMARRGQGSIVTVSSNAAATARAGMVGYGASKAAVAQYTIGLGLELAADGVRCNVVAPGSTRTAMLVAAGQRRASATPAAATAAEGIPGSDDRTAQAVAAAITGDAARFRNGIPLGRVADPEDIAAAVAFLVSEDARHITMQTLTVDGGATAC</sequence>
<comment type="similarity">
    <text evidence="1 3">Belongs to the short-chain dehydrogenases/reductases (SDR) family.</text>
</comment>
<keyword evidence="2" id="KW-0560">Oxidoreductase</keyword>
<organism evidence="4 5">
    <name type="scientific">Mycetocola reblochoni</name>
    <dbReference type="NCBI Taxonomy" id="331618"/>
    <lineage>
        <taxon>Bacteria</taxon>
        <taxon>Bacillati</taxon>
        <taxon>Actinomycetota</taxon>
        <taxon>Actinomycetes</taxon>
        <taxon>Micrococcales</taxon>
        <taxon>Microbacteriaceae</taxon>
        <taxon>Mycetocola</taxon>
    </lineage>
</organism>
<dbReference type="Pfam" id="PF13561">
    <property type="entry name" value="adh_short_C2"/>
    <property type="match status" value="1"/>
</dbReference>
<evidence type="ECO:0000313" key="5">
    <source>
        <dbReference type="Proteomes" id="UP000275395"/>
    </source>
</evidence>
<dbReference type="InterPro" id="IPR002347">
    <property type="entry name" value="SDR_fam"/>
</dbReference>
<evidence type="ECO:0000256" key="1">
    <source>
        <dbReference type="ARBA" id="ARBA00006484"/>
    </source>
</evidence>
<proteinExistence type="inferred from homology"/>
<reference evidence="4 5" key="1">
    <citation type="submission" date="2018-10" db="EMBL/GenBank/DDBJ databases">
        <authorList>
            <person name="Li J."/>
        </authorList>
    </citation>
    <scope>NUCLEOTIDE SEQUENCE [LARGE SCALE GENOMIC DNA]</scope>
    <source>
        <strain evidence="4 5">JCM 30549</strain>
    </source>
</reference>
<dbReference type="Proteomes" id="UP000275395">
    <property type="component" value="Unassembled WGS sequence"/>
</dbReference>
<dbReference type="InterPro" id="IPR036291">
    <property type="entry name" value="NAD(P)-bd_dom_sf"/>
</dbReference>
<protein>
    <submittedName>
        <fullName evidence="4">SDR family oxidoreductase</fullName>
    </submittedName>
</protein>
<dbReference type="SUPFAM" id="SSF51735">
    <property type="entry name" value="NAD(P)-binding Rossmann-fold domains"/>
    <property type="match status" value="1"/>
</dbReference>
<dbReference type="EMBL" id="RCUW01000007">
    <property type="protein sequence ID" value="RLP68765.1"/>
    <property type="molecule type" value="Genomic_DNA"/>
</dbReference>
<dbReference type="Gene3D" id="3.40.50.720">
    <property type="entry name" value="NAD(P)-binding Rossmann-like Domain"/>
    <property type="match status" value="1"/>
</dbReference>
<dbReference type="Pfam" id="PF00106">
    <property type="entry name" value="adh_short"/>
    <property type="match status" value="1"/>
</dbReference>
<evidence type="ECO:0000256" key="3">
    <source>
        <dbReference type="RuleBase" id="RU000363"/>
    </source>
</evidence>
<dbReference type="PROSITE" id="PS00061">
    <property type="entry name" value="ADH_SHORT"/>
    <property type="match status" value="1"/>
</dbReference>
<dbReference type="PANTHER" id="PTHR42760">
    <property type="entry name" value="SHORT-CHAIN DEHYDROGENASES/REDUCTASES FAMILY MEMBER"/>
    <property type="match status" value="1"/>
</dbReference>
<gene>
    <name evidence="4" type="ORF">D9V30_09395</name>
</gene>
<accession>A0A3L6ZM76</accession>
<evidence type="ECO:0000313" key="4">
    <source>
        <dbReference type="EMBL" id="RLP68765.1"/>
    </source>
</evidence>
<dbReference type="InterPro" id="IPR020904">
    <property type="entry name" value="Sc_DH/Rdtase_CS"/>
</dbReference>
<name>A0A3L6ZM76_9MICO</name>
<evidence type="ECO:0000256" key="2">
    <source>
        <dbReference type="ARBA" id="ARBA00023002"/>
    </source>
</evidence>
<dbReference type="GO" id="GO:0016616">
    <property type="term" value="F:oxidoreductase activity, acting on the CH-OH group of donors, NAD or NADP as acceptor"/>
    <property type="evidence" value="ECO:0007669"/>
    <property type="project" value="TreeGrafter"/>
</dbReference>
<dbReference type="PANTHER" id="PTHR42760:SF115">
    <property type="entry name" value="3-OXOACYL-[ACYL-CARRIER-PROTEIN] REDUCTASE FABG"/>
    <property type="match status" value="1"/>
</dbReference>